<comment type="caution">
    <text evidence="6">The sequence shown here is derived from an EMBL/GenBank/DDBJ whole genome shotgun (WGS) entry which is preliminary data.</text>
</comment>
<dbReference type="Gene3D" id="1.10.357.10">
    <property type="entry name" value="Tetracycline Repressor, domain 2"/>
    <property type="match status" value="1"/>
</dbReference>
<protein>
    <recommendedName>
        <fullName evidence="5">HTH tetR-type domain-containing protein</fullName>
    </recommendedName>
</protein>
<feature type="DNA-binding region" description="H-T-H motif" evidence="4">
    <location>
        <begin position="39"/>
        <end position="58"/>
    </location>
</feature>
<reference evidence="6" key="1">
    <citation type="submission" date="2023-03" db="EMBL/GenBank/DDBJ databases">
        <title>Amycolatopsis taiwanensis NBRC 103393.</title>
        <authorList>
            <person name="Ichikawa N."/>
            <person name="Sato H."/>
            <person name="Tonouchi N."/>
        </authorList>
    </citation>
    <scope>NUCLEOTIDE SEQUENCE</scope>
    <source>
        <strain evidence="6">NBRC 103393</strain>
    </source>
</reference>
<name>A0A9W6R001_9PSEU</name>
<dbReference type="SUPFAM" id="SSF46689">
    <property type="entry name" value="Homeodomain-like"/>
    <property type="match status" value="1"/>
</dbReference>
<dbReference type="SUPFAM" id="SSF48498">
    <property type="entry name" value="Tetracyclin repressor-like, C-terminal domain"/>
    <property type="match status" value="1"/>
</dbReference>
<dbReference type="GO" id="GO:0003700">
    <property type="term" value="F:DNA-binding transcription factor activity"/>
    <property type="evidence" value="ECO:0007669"/>
    <property type="project" value="TreeGrafter"/>
</dbReference>
<dbReference type="InterPro" id="IPR001647">
    <property type="entry name" value="HTH_TetR"/>
</dbReference>
<evidence type="ECO:0000256" key="2">
    <source>
        <dbReference type="ARBA" id="ARBA00023125"/>
    </source>
</evidence>
<dbReference type="PANTHER" id="PTHR30055">
    <property type="entry name" value="HTH-TYPE TRANSCRIPTIONAL REGULATOR RUTR"/>
    <property type="match status" value="1"/>
</dbReference>
<keyword evidence="7" id="KW-1185">Reference proteome</keyword>
<dbReference type="InterPro" id="IPR050109">
    <property type="entry name" value="HTH-type_TetR-like_transc_reg"/>
</dbReference>
<dbReference type="InterPro" id="IPR025996">
    <property type="entry name" value="MT1864/Rv1816-like_C"/>
</dbReference>
<dbReference type="PRINTS" id="PR00455">
    <property type="entry name" value="HTHTETR"/>
</dbReference>
<evidence type="ECO:0000313" key="6">
    <source>
        <dbReference type="EMBL" id="GLY65147.1"/>
    </source>
</evidence>
<evidence type="ECO:0000256" key="4">
    <source>
        <dbReference type="PROSITE-ProRule" id="PRU00335"/>
    </source>
</evidence>
<dbReference type="InterPro" id="IPR036271">
    <property type="entry name" value="Tet_transcr_reg_TetR-rel_C_sf"/>
</dbReference>
<evidence type="ECO:0000313" key="7">
    <source>
        <dbReference type="Proteomes" id="UP001165136"/>
    </source>
</evidence>
<accession>A0A9W6R001</accession>
<keyword evidence="1" id="KW-0805">Transcription regulation</keyword>
<dbReference type="GO" id="GO:0000976">
    <property type="term" value="F:transcription cis-regulatory region binding"/>
    <property type="evidence" value="ECO:0007669"/>
    <property type="project" value="TreeGrafter"/>
</dbReference>
<keyword evidence="3" id="KW-0804">Transcription</keyword>
<feature type="domain" description="HTH tetR-type" evidence="5">
    <location>
        <begin position="16"/>
        <end position="76"/>
    </location>
</feature>
<sequence length="205" mass="22549">MYNVHGDVYVVHMTEPGTAERVASAALAILLEEGAQAVTMRRVAADAGVTTMATYRHYPNRETLLRAVADTAFAELAKDWGNRGAGGDFESRIHELMHGFLDFALGKPNLYSFLITDRREGVRQFPEDFRSSDSPALGPVIEVVEQGMREQVLAEDDALEVTLAITMPVVGLTQLYLGGRIGLSEEEFRRLCAKTVGRVLNGLKH</sequence>
<dbReference type="Proteomes" id="UP001165136">
    <property type="component" value="Unassembled WGS sequence"/>
</dbReference>
<dbReference type="EMBL" id="BSTI01000003">
    <property type="protein sequence ID" value="GLY65147.1"/>
    <property type="molecule type" value="Genomic_DNA"/>
</dbReference>
<keyword evidence="2 4" id="KW-0238">DNA-binding</keyword>
<dbReference type="Pfam" id="PF00440">
    <property type="entry name" value="TetR_N"/>
    <property type="match status" value="1"/>
</dbReference>
<evidence type="ECO:0000256" key="1">
    <source>
        <dbReference type="ARBA" id="ARBA00023015"/>
    </source>
</evidence>
<dbReference type="PANTHER" id="PTHR30055:SF234">
    <property type="entry name" value="HTH-TYPE TRANSCRIPTIONAL REGULATOR BETI"/>
    <property type="match status" value="1"/>
</dbReference>
<dbReference type="Pfam" id="PF13305">
    <property type="entry name" value="TetR_C_33"/>
    <property type="match status" value="1"/>
</dbReference>
<gene>
    <name evidence="6" type="ORF">Atai01_17660</name>
</gene>
<dbReference type="AlphaFoldDB" id="A0A9W6R001"/>
<evidence type="ECO:0000256" key="3">
    <source>
        <dbReference type="ARBA" id="ARBA00023163"/>
    </source>
</evidence>
<dbReference type="PROSITE" id="PS50977">
    <property type="entry name" value="HTH_TETR_2"/>
    <property type="match status" value="1"/>
</dbReference>
<organism evidence="6 7">
    <name type="scientific">Amycolatopsis taiwanensis</name>
    <dbReference type="NCBI Taxonomy" id="342230"/>
    <lineage>
        <taxon>Bacteria</taxon>
        <taxon>Bacillati</taxon>
        <taxon>Actinomycetota</taxon>
        <taxon>Actinomycetes</taxon>
        <taxon>Pseudonocardiales</taxon>
        <taxon>Pseudonocardiaceae</taxon>
        <taxon>Amycolatopsis</taxon>
    </lineage>
</organism>
<dbReference type="InterPro" id="IPR009057">
    <property type="entry name" value="Homeodomain-like_sf"/>
</dbReference>
<evidence type="ECO:0000259" key="5">
    <source>
        <dbReference type="PROSITE" id="PS50977"/>
    </source>
</evidence>
<proteinExistence type="predicted"/>